<dbReference type="OrthoDB" id="3389735at2"/>
<dbReference type="InterPro" id="IPR006311">
    <property type="entry name" value="TAT_signal"/>
</dbReference>
<comment type="caution">
    <text evidence="7">The sequence shown here is derived from an EMBL/GenBank/DDBJ whole genome shotgun (WGS) entry which is preliminary data.</text>
</comment>
<keyword evidence="2" id="KW-0929">Antimicrobial</keyword>
<accession>A0A2S9PZT1</accession>
<dbReference type="PROSITE" id="PS51318">
    <property type="entry name" value="TAT"/>
    <property type="match status" value="1"/>
</dbReference>
<dbReference type="AlphaFoldDB" id="A0A2S9PZT1"/>
<keyword evidence="3" id="KW-0044">Antibiotic</keyword>
<feature type="signal peptide" evidence="6">
    <location>
        <begin position="1"/>
        <end position="26"/>
    </location>
</feature>
<evidence type="ECO:0000256" key="3">
    <source>
        <dbReference type="ARBA" id="ARBA00023022"/>
    </source>
</evidence>
<dbReference type="EMBL" id="PVLV01000095">
    <property type="protein sequence ID" value="PRH79867.1"/>
    <property type="molecule type" value="Genomic_DNA"/>
</dbReference>
<keyword evidence="4" id="KW-0238">DNA-binding</keyword>
<gene>
    <name evidence="7" type="ORF">C6N75_07195</name>
</gene>
<keyword evidence="5" id="KW-1015">Disulfide bond</keyword>
<evidence type="ECO:0000256" key="4">
    <source>
        <dbReference type="ARBA" id="ARBA00023125"/>
    </source>
</evidence>
<dbReference type="NCBIfam" id="NF040680">
    <property type="entry name" value="chromo_anti"/>
    <property type="match status" value="1"/>
</dbReference>
<feature type="chain" id="PRO_5039366733" evidence="6">
    <location>
        <begin position="27"/>
        <end position="148"/>
    </location>
</feature>
<evidence type="ECO:0000313" key="7">
    <source>
        <dbReference type="EMBL" id="PRH79867.1"/>
    </source>
</evidence>
<keyword evidence="6" id="KW-0732">Signal</keyword>
<reference evidence="7 8" key="1">
    <citation type="submission" date="2018-03" db="EMBL/GenBank/DDBJ databases">
        <title>Novel Streptomyces sp. from soil.</title>
        <authorList>
            <person name="Tan G.Y.A."/>
            <person name="Lee Z.Y."/>
        </authorList>
    </citation>
    <scope>NUCLEOTIDE SEQUENCE [LARGE SCALE GENOMIC DNA]</scope>
    <source>
        <strain evidence="7 8">ST5x</strain>
    </source>
</reference>
<comment type="similarity">
    <text evidence="1">Belongs to the neocarzinostatin family.</text>
</comment>
<evidence type="ECO:0000256" key="2">
    <source>
        <dbReference type="ARBA" id="ARBA00022529"/>
    </source>
</evidence>
<dbReference type="GO" id="GO:0042742">
    <property type="term" value="P:defense response to bacterium"/>
    <property type="evidence" value="ECO:0007669"/>
    <property type="project" value="UniProtKB-KW"/>
</dbReference>
<dbReference type="Pfam" id="PF00960">
    <property type="entry name" value="Neocarzinostat"/>
    <property type="match status" value="1"/>
</dbReference>
<dbReference type="InterPro" id="IPR027273">
    <property type="entry name" value="Neocarzinostatin-like"/>
</dbReference>
<proteinExistence type="inferred from homology"/>
<dbReference type="GO" id="GO:0003677">
    <property type="term" value="F:DNA binding"/>
    <property type="evidence" value="ECO:0007669"/>
    <property type="project" value="UniProtKB-KW"/>
</dbReference>
<evidence type="ECO:0000256" key="5">
    <source>
        <dbReference type="ARBA" id="ARBA00023157"/>
    </source>
</evidence>
<dbReference type="InterPro" id="IPR002186">
    <property type="entry name" value="Neocarzinostatin_fam"/>
</dbReference>
<evidence type="ECO:0000256" key="1">
    <source>
        <dbReference type="ARBA" id="ARBA00010648"/>
    </source>
</evidence>
<dbReference type="PRINTS" id="PR01885">
    <property type="entry name" value="MACROMOMYCIN"/>
</dbReference>
<organism evidence="7 8">
    <name type="scientific">Streptomyces solincola</name>
    <dbReference type="NCBI Taxonomy" id="2100817"/>
    <lineage>
        <taxon>Bacteria</taxon>
        <taxon>Bacillati</taxon>
        <taxon>Actinomycetota</taxon>
        <taxon>Actinomycetes</taxon>
        <taxon>Kitasatosporales</taxon>
        <taxon>Streptomycetaceae</taxon>
        <taxon>Streptomyces</taxon>
    </lineage>
</organism>
<dbReference type="Gene3D" id="2.60.40.230">
    <property type="entry name" value="Neocarzinostatin-like"/>
    <property type="match status" value="1"/>
</dbReference>
<dbReference type="Proteomes" id="UP000239322">
    <property type="component" value="Unassembled WGS sequence"/>
</dbReference>
<sequence>MNAKTSFRTATRVVAAAGLAAGLALAVQPAAVAAPSAPVVAVSPASALADGQQVSVTASGLTPNTVFHLGQCAFVEPGKYGCNAETGKDITSDASGKINTTFTVRSSFTAVVTADGAVWGTVDAKKIQTQVGLGSGTGEGGGQVVSFK</sequence>
<name>A0A2S9PZT1_9ACTN</name>
<evidence type="ECO:0000313" key="8">
    <source>
        <dbReference type="Proteomes" id="UP000239322"/>
    </source>
</evidence>
<protein>
    <submittedName>
        <fullName evidence="7">Macromomycin</fullName>
    </submittedName>
</protein>
<dbReference type="SUPFAM" id="SSF49319">
    <property type="entry name" value="Actinoxanthin-like"/>
    <property type="match status" value="1"/>
</dbReference>
<keyword evidence="8" id="KW-1185">Reference proteome</keyword>
<dbReference type="RefSeq" id="WP_105868010.1">
    <property type="nucleotide sequence ID" value="NZ_PVLV01000095.1"/>
</dbReference>
<evidence type="ECO:0000256" key="6">
    <source>
        <dbReference type="SAM" id="SignalP"/>
    </source>
</evidence>